<dbReference type="Pfam" id="PF13424">
    <property type="entry name" value="TPR_12"/>
    <property type="match status" value="3"/>
</dbReference>
<feature type="domain" description="AAA+ ATPase" evidence="1">
    <location>
        <begin position="384"/>
        <end position="523"/>
    </location>
</feature>
<dbReference type="InterPro" id="IPR049945">
    <property type="entry name" value="AAA_22"/>
</dbReference>
<dbReference type="Pfam" id="PF13401">
    <property type="entry name" value="AAA_22"/>
    <property type="match status" value="1"/>
</dbReference>
<sequence length="1162" mass="126306">MRVEFPGDGRAVVSAVADDLAVLDDSTREDLRWYVEDYLRAPFGVYAERGPQAAAKLTQWGHDLFRAIFAKAEAGYREWRASATPELVLRSDQAEWLGLPWELCADPARPTPLALDGVRITRVLESAEQVPAFAVTGQRLRVLMVISRPEGPQDIAFRAIARPMLDAIDDQADIVVLRPPTLDGLAEALAAARDEGRPFQVVHLDCHGELADEAVLLFERPGQGAERVRAAQLAQVLADARVPVVVLNACQSGAVGSAVEAAVATRLVAGGTAAVVAMAYAVYATAATVFMTGFYRVLFTGGSVTEAVVAGRARMARDPDRPSPAGRLPLRDWFVPVLYARGDVRFTHVDLPDPSTREDDPLAPTGVFIGRDPEFHRFESAAAASGAIVLHGPAGVGKSELAKALGRWWRGTGGVRAPEHVVWHSFEPGVPVSGVDAVLSAIGLQVLGTAFGALDDQRRRKAVRDLLRRERLLVIWDNFESVPDDQVTDLLDLITGSGVFLITSRGPEARLGELVRIEVSGLSPEDAAEYTDAVLAPFPRAWPRRRTSAFRELLDWLDGHPLAMRLVLPHLDTEEPGAVLAGLRGLAGLPVSYGTGRLGSLDASITYSTSRLPDRSQELLLAVALFQVVIDQDVLSLLSVHTATPPRLLDVSQAEWTALLERAAGIGLLSEIGGGIYRLHPALPGYFLERWHPVAEVTSARRAMVDAMAMLATWAYRQVQGGDPLLGHGVAAYHRSNLAQALSDALDGQLWPQAMQLGLLMNEEWGWSGRTVEARMWTDRVRLAVEDEDGEPPTTHDTGSALWLFFVSAQLNRSPEEGSEDLYHKVVATLLAQPEDDQRQRQLAVAYNQLSGLLRSRGRFDEAESVLAEVLEIARALDYPQGVSSVHHSYGDIAVARGQWDAAEQWYSLSQQESEAAQDLLGVATSYQALGRIAWLRRDWPAAEERYRKTLEIRGRLGDHPGTAAALKALGEVAQYRGDADEAEVRYREALVLQEKTGDSSGVAAISYALGELAADRERWDEAEQWFRRTLPIHTAVADDSGLGLSHHALGRIAESRGDLTEADVWYRRALADFTAAGALVGACSSHGALSATAAMRGDLTTALEHIVRAVVLFDHFPSPGMGPAPEHLRELTERVGLGALEDTWRRVTGVEVPEAVLAHVV</sequence>
<accession>A0A9W6V5J4</accession>
<evidence type="ECO:0000313" key="3">
    <source>
        <dbReference type="Proteomes" id="UP001165042"/>
    </source>
</evidence>
<dbReference type="Pfam" id="PF12770">
    <property type="entry name" value="CHAT"/>
    <property type="match status" value="1"/>
</dbReference>
<dbReference type="Proteomes" id="UP001165042">
    <property type="component" value="Unassembled WGS sequence"/>
</dbReference>
<dbReference type="SUPFAM" id="SSF48452">
    <property type="entry name" value="TPR-like"/>
    <property type="match status" value="2"/>
</dbReference>
<dbReference type="PANTHER" id="PTHR47691:SF3">
    <property type="entry name" value="HTH-TYPE TRANSCRIPTIONAL REGULATOR RV0890C-RELATED"/>
    <property type="match status" value="1"/>
</dbReference>
<dbReference type="SMART" id="SM00028">
    <property type="entry name" value="TPR"/>
    <property type="match status" value="5"/>
</dbReference>
<dbReference type="SUPFAM" id="SSF52540">
    <property type="entry name" value="P-loop containing nucleoside triphosphate hydrolases"/>
    <property type="match status" value="1"/>
</dbReference>
<dbReference type="AlphaFoldDB" id="A0A9W6V5J4"/>
<dbReference type="InterPro" id="IPR019734">
    <property type="entry name" value="TPR_rpt"/>
</dbReference>
<protein>
    <recommendedName>
        <fullName evidence="1">AAA+ ATPase domain-containing protein</fullName>
    </recommendedName>
</protein>
<dbReference type="InterPro" id="IPR011990">
    <property type="entry name" value="TPR-like_helical_dom_sf"/>
</dbReference>
<dbReference type="PANTHER" id="PTHR47691">
    <property type="entry name" value="REGULATOR-RELATED"/>
    <property type="match status" value="1"/>
</dbReference>
<organism evidence="2 3">
    <name type="scientific">Actinokineospora globicatena</name>
    <dbReference type="NCBI Taxonomy" id="103729"/>
    <lineage>
        <taxon>Bacteria</taxon>
        <taxon>Bacillati</taxon>
        <taxon>Actinomycetota</taxon>
        <taxon>Actinomycetes</taxon>
        <taxon>Pseudonocardiales</taxon>
        <taxon>Pseudonocardiaceae</taxon>
        <taxon>Actinokineospora</taxon>
    </lineage>
</organism>
<evidence type="ECO:0000259" key="1">
    <source>
        <dbReference type="SMART" id="SM00382"/>
    </source>
</evidence>
<reference evidence="2" key="1">
    <citation type="submission" date="2023-02" db="EMBL/GenBank/DDBJ databases">
        <title>Actinokineospora globicatena NBRC 15670.</title>
        <authorList>
            <person name="Ichikawa N."/>
            <person name="Sato H."/>
            <person name="Tonouchi N."/>
        </authorList>
    </citation>
    <scope>NUCLEOTIDE SEQUENCE</scope>
    <source>
        <strain evidence="2">NBRC 15670</strain>
    </source>
</reference>
<evidence type="ECO:0000313" key="2">
    <source>
        <dbReference type="EMBL" id="GLW90425.1"/>
    </source>
</evidence>
<dbReference type="RefSeq" id="WP_285608401.1">
    <property type="nucleotide sequence ID" value="NZ_BSSD01000001.1"/>
</dbReference>
<dbReference type="InterPro" id="IPR003593">
    <property type="entry name" value="AAA+_ATPase"/>
</dbReference>
<keyword evidence="3" id="KW-1185">Reference proteome</keyword>
<dbReference type="InterPro" id="IPR024983">
    <property type="entry name" value="CHAT_dom"/>
</dbReference>
<name>A0A9W6V5J4_9PSEU</name>
<dbReference type="Gene3D" id="3.40.50.300">
    <property type="entry name" value="P-loop containing nucleotide triphosphate hydrolases"/>
    <property type="match status" value="1"/>
</dbReference>
<dbReference type="GO" id="GO:0016887">
    <property type="term" value="F:ATP hydrolysis activity"/>
    <property type="evidence" value="ECO:0007669"/>
    <property type="project" value="InterPro"/>
</dbReference>
<dbReference type="SMART" id="SM00382">
    <property type="entry name" value="AAA"/>
    <property type="match status" value="1"/>
</dbReference>
<proteinExistence type="predicted"/>
<comment type="caution">
    <text evidence="2">The sequence shown here is derived from an EMBL/GenBank/DDBJ whole genome shotgun (WGS) entry which is preliminary data.</text>
</comment>
<dbReference type="EMBL" id="BSSD01000001">
    <property type="protein sequence ID" value="GLW90425.1"/>
    <property type="molecule type" value="Genomic_DNA"/>
</dbReference>
<dbReference type="InterPro" id="IPR027417">
    <property type="entry name" value="P-loop_NTPase"/>
</dbReference>
<gene>
    <name evidence="2" type="ORF">Aglo03_12410</name>
</gene>
<dbReference type="Gene3D" id="1.25.40.10">
    <property type="entry name" value="Tetratricopeptide repeat domain"/>
    <property type="match status" value="1"/>
</dbReference>